<keyword evidence="2 6" id="KW-0396">Initiation factor</keyword>
<gene>
    <name evidence="6" type="ORF">EXIGLDRAFT_679833</name>
</gene>
<dbReference type="OrthoDB" id="20381at2759"/>
<dbReference type="PANTHER" id="PTHR21681:SF0">
    <property type="entry name" value="EUKARYOTIC TRANSLATION INITIATION FACTOR 3 SUBUNIT J"/>
    <property type="match status" value="1"/>
</dbReference>
<evidence type="ECO:0000256" key="4">
    <source>
        <dbReference type="ARBA" id="ARBA00029904"/>
    </source>
</evidence>
<keyword evidence="1" id="KW-0963">Cytoplasm</keyword>
<sequence length="221" mass="23779">AWDASSDDEAKPKKPIGAPTAAPPRKKGTLKQKLAEKEAARAAREALGEEIGTEDEFLDEAEVKRKLREAELAADLSNAQDLLGSGTSGGASQAAQLNALLTFSPKSKDDWVHLSDQLLNLVLKQHQSKPLYPTFVELFTRELAQPLRDVETRKVASTLTALANEKQKEQRDKATGKGKKKAAAKPVLGLGKVASKCVSSLLLVPHTHLVAGSTRARTTSR</sequence>
<dbReference type="InterPro" id="IPR013906">
    <property type="entry name" value="eIF3j"/>
</dbReference>
<organism evidence="6 7">
    <name type="scientific">Exidia glandulosa HHB12029</name>
    <dbReference type="NCBI Taxonomy" id="1314781"/>
    <lineage>
        <taxon>Eukaryota</taxon>
        <taxon>Fungi</taxon>
        <taxon>Dikarya</taxon>
        <taxon>Basidiomycota</taxon>
        <taxon>Agaricomycotina</taxon>
        <taxon>Agaricomycetes</taxon>
        <taxon>Auriculariales</taxon>
        <taxon>Exidiaceae</taxon>
        <taxon>Exidia</taxon>
    </lineage>
</organism>
<feature type="region of interest" description="Disordered" evidence="5">
    <location>
        <begin position="161"/>
        <end position="182"/>
    </location>
</feature>
<reference evidence="6 7" key="1">
    <citation type="journal article" date="2016" name="Mol. Biol. Evol.">
        <title>Comparative Genomics of Early-Diverging Mushroom-Forming Fungi Provides Insights into the Origins of Lignocellulose Decay Capabilities.</title>
        <authorList>
            <person name="Nagy L.G."/>
            <person name="Riley R."/>
            <person name="Tritt A."/>
            <person name="Adam C."/>
            <person name="Daum C."/>
            <person name="Floudas D."/>
            <person name="Sun H."/>
            <person name="Yadav J.S."/>
            <person name="Pangilinan J."/>
            <person name="Larsson K.H."/>
            <person name="Matsuura K."/>
            <person name="Barry K."/>
            <person name="Labutti K."/>
            <person name="Kuo R."/>
            <person name="Ohm R.A."/>
            <person name="Bhattacharya S.S."/>
            <person name="Shirouzu T."/>
            <person name="Yoshinaga Y."/>
            <person name="Martin F.M."/>
            <person name="Grigoriev I.V."/>
            <person name="Hibbett D.S."/>
        </authorList>
    </citation>
    <scope>NUCLEOTIDE SEQUENCE [LARGE SCALE GENOMIC DNA]</scope>
    <source>
        <strain evidence="6 7">HHB12029</strain>
    </source>
</reference>
<dbReference type="EMBL" id="KV426121">
    <property type="protein sequence ID" value="KZV87588.1"/>
    <property type="molecule type" value="Genomic_DNA"/>
</dbReference>
<evidence type="ECO:0000256" key="3">
    <source>
        <dbReference type="ARBA" id="ARBA00022917"/>
    </source>
</evidence>
<dbReference type="AlphaFoldDB" id="A0A165ESL8"/>
<feature type="compositionally biased region" description="Basic and acidic residues" evidence="5">
    <location>
        <begin position="165"/>
        <end position="175"/>
    </location>
</feature>
<proteinExistence type="predicted"/>
<evidence type="ECO:0000256" key="2">
    <source>
        <dbReference type="ARBA" id="ARBA00022540"/>
    </source>
</evidence>
<keyword evidence="3" id="KW-0648">Protein biosynthesis</keyword>
<dbReference type="GO" id="GO:0005852">
    <property type="term" value="C:eukaryotic translation initiation factor 3 complex"/>
    <property type="evidence" value="ECO:0007669"/>
    <property type="project" value="InterPro"/>
</dbReference>
<dbReference type="Pfam" id="PF08597">
    <property type="entry name" value="eIF3_subunit"/>
    <property type="match status" value="1"/>
</dbReference>
<evidence type="ECO:0000313" key="6">
    <source>
        <dbReference type="EMBL" id="KZV87588.1"/>
    </source>
</evidence>
<evidence type="ECO:0000256" key="5">
    <source>
        <dbReference type="SAM" id="MobiDB-lite"/>
    </source>
</evidence>
<dbReference type="PANTHER" id="PTHR21681">
    <property type="entry name" value="EUKARYOTIC TRANSLATION INITIATION FACTOR 3 SUBUNIT J"/>
    <property type="match status" value="1"/>
</dbReference>
<dbReference type="Proteomes" id="UP000077266">
    <property type="component" value="Unassembled WGS sequence"/>
</dbReference>
<dbReference type="InParanoid" id="A0A165ESL8"/>
<dbReference type="STRING" id="1314781.A0A165ESL8"/>
<dbReference type="InterPro" id="IPR023194">
    <property type="entry name" value="eIF3-like_dom_sf"/>
</dbReference>
<feature type="region of interest" description="Disordered" evidence="5">
    <location>
        <begin position="1"/>
        <end position="41"/>
    </location>
</feature>
<dbReference type="GO" id="GO:0003743">
    <property type="term" value="F:translation initiation factor activity"/>
    <property type="evidence" value="ECO:0007669"/>
    <property type="project" value="UniProtKB-KW"/>
</dbReference>
<evidence type="ECO:0000313" key="7">
    <source>
        <dbReference type="Proteomes" id="UP000077266"/>
    </source>
</evidence>
<accession>A0A165ESL8</accession>
<evidence type="ECO:0000256" key="1">
    <source>
        <dbReference type="ARBA" id="ARBA00022490"/>
    </source>
</evidence>
<protein>
    <recommendedName>
        <fullName evidence="4">Eukaryotic translation initiation factor 3 30 kDa subunit</fullName>
    </recommendedName>
</protein>
<feature type="non-terminal residue" evidence="6">
    <location>
        <position position="1"/>
    </location>
</feature>
<dbReference type="Gene3D" id="1.10.246.60">
    <property type="entry name" value="Eukaryotic translation initiation factor 3 like domains"/>
    <property type="match status" value="1"/>
</dbReference>
<keyword evidence="7" id="KW-1185">Reference proteome</keyword>
<name>A0A165ESL8_EXIGL</name>